<dbReference type="Pfam" id="PF03401">
    <property type="entry name" value="TctC"/>
    <property type="match status" value="1"/>
</dbReference>
<gene>
    <name evidence="3" type="ORF">EDC65_1407</name>
</gene>
<dbReference type="EMBL" id="RJKX01000013">
    <property type="protein sequence ID" value="ROP99623.1"/>
    <property type="molecule type" value="Genomic_DNA"/>
</dbReference>
<sequence>MIEQVGRHLRRLATLAAALLAPCMLAPAAVSAEQPGRAIRLLVGYPPGGSADLLARKLAEPLAAELGRPVVVDNKAGAGGNIAMDILAKAPPDGQTLALSPIGPVVINPVLMTGRMPYDAVRAFTPITQIWDQPLAIIARPDTGPAPGTLQDWLRRHPQATYGTPGIGSTQHMVGEMLSQALGLRLRHVAYRGTVQAATDLMAGAIDLSIDTAFGAAVSGQDGRVVAVATSGRQRSSLLPAAPTLVEGGTPVVVSSWMAMFAPAGLPPEQAERLNAATNRILATPGMAAWFAEIGVTPAGTSAARFAAFLDAERQRWEQAIRQAGVTLD</sequence>
<organism evidence="3 4">
    <name type="scientific">Stella humosa</name>
    <dbReference type="NCBI Taxonomy" id="94"/>
    <lineage>
        <taxon>Bacteria</taxon>
        <taxon>Pseudomonadati</taxon>
        <taxon>Pseudomonadota</taxon>
        <taxon>Alphaproteobacteria</taxon>
        <taxon>Rhodospirillales</taxon>
        <taxon>Stellaceae</taxon>
        <taxon>Stella</taxon>
    </lineage>
</organism>
<evidence type="ECO:0000256" key="1">
    <source>
        <dbReference type="ARBA" id="ARBA00006987"/>
    </source>
</evidence>
<keyword evidence="3" id="KW-0675">Receptor</keyword>
<dbReference type="InterPro" id="IPR042100">
    <property type="entry name" value="Bug_dom1"/>
</dbReference>
<dbReference type="Gene3D" id="3.40.190.10">
    <property type="entry name" value="Periplasmic binding protein-like II"/>
    <property type="match status" value="1"/>
</dbReference>
<dbReference type="Proteomes" id="UP000278222">
    <property type="component" value="Unassembled WGS sequence"/>
</dbReference>
<dbReference type="Gene3D" id="3.40.190.150">
    <property type="entry name" value="Bordetella uptake gene, domain 1"/>
    <property type="match status" value="1"/>
</dbReference>
<evidence type="ECO:0000313" key="3">
    <source>
        <dbReference type="EMBL" id="ROP99623.1"/>
    </source>
</evidence>
<dbReference type="InterPro" id="IPR005064">
    <property type="entry name" value="BUG"/>
</dbReference>
<evidence type="ECO:0000256" key="2">
    <source>
        <dbReference type="SAM" id="SignalP"/>
    </source>
</evidence>
<proteinExistence type="inferred from homology"/>
<comment type="similarity">
    <text evidence="1">Belongs to the UPF0065 (bug) family.</text>
</comment>
<keyword evidence="2" id="KW-0732">Signal</keyword>
<dbReference type="PANTHER" id="PTHR42928:SF5">
    <property type="entry name" value="BLR1237 PROTEIN"/>
    <property type="match status" value="1"/>
</dbReference>
<accession>A0A3N1LWR5</accession>
<dbReference type="PANTHER" id="PTHR42928">
    <property type="entry name" value="TRICARBOXYLATE-BINDING PROTEIN"/>
    <property type="match status" value="1"/>
</dbReference>
<protein>
    <submittedName>
        <fullName evidence="3">Tripartite-type tricarboxylate transporter receptor subunit TctC</fullName>
    </submittedName>
</protein>
<dbReference type="PIRSF" id="PIRSF017082">
    <property type="entry name" value="YflP"/>
    <property type="match status" value="1"/>
</dbReference>
<reference evidence="3 4" key="1">
    <citation type="submission" date="2018-11" db="EMBL/GenBank/DDBJ databases">
        <title>Genomic Encyclopedia of Type Strains, Phase IV (KMG-IV): sequencing the most valuable type-strain genomes for metagenomic binning, comparative biology and taxonomic classification.</title>
        <authorList>
            <person name="Goeker M."/>
        </authorList>
    </citation>
    <scope>NUCLEOTIDE SEQUENCE [LARGE SCALE GENOMIC DNA]</scope>
    <source>
        <strain evidence="3 4">DSM 5900</strain>
    </source>
</reference>
<feature type="chain" id="PRO_5018247544" evidence="2">
    <location>
        <begin position="29"/>
        <end position="329"/>
    </location>
</feature>
<name>A0A3N1LWR5_9PROT</name>
<evidence type="ECO:0000313" key="4">
    <source>
        <dbReference type="Proteomes" id="UP000278222"/>
    </source>
</evidence>
<dbReference type="AlphaFoldDB" id="A0A3N1LWR5"/>
<keyword evidence="4" id="KW-1185">Reference proteome</keyword>
<dbReference type="RefSeq" id="WP_170216385.1">
    <property type="nucleotide sequence ID" value="NZ_AP019700.1"/>
</dbReference>
<feature type="signal peptide" evidence="2">
    <location>
        <begin position="1"/>
        <end position="28"/>
    </location>
</feature>
<dbReference type="SUPFAM" id="SSF53850">
    <property type="entry name" value="Periplasmic binding protein-like II"/>
    <property type="match status" value="1"/>
</dbReference>
<comment type="caution">
    <text evidence="3">The sequence shown here is derived from an EMBL/GenBank/DDBJ whole genome shotgun (WGS) entry which is preliminary data.</text>
</comment>